<feature type="transmembrane region" description="Helical" evidence="2">
    <location>
        <begin position="12"/>
        <end position="37"/>
    </location>
</feature>
<proteinExistence type="predicted"/>
<dbReference type="KEGG" id="pprf:DPRO_1532"/>
<dbReference type="AlphaFoldDB" id="A0A2C8F975"/>
<protein>
    <recommendedName>
        <fullName evidence="5">ATP synthase protein I</fullName>
    </recommendedName>
</protein>
<dbReference type="EMBL" id="LT907975">
    <property type="protein sequence ID" value="SOB58427.1"/>
    <property type="molecule type" value="Genomic_DNA"/>
</dbReference>
<keyword evidence="2" id="KW-0472">Membrane</keyword>
<name>A0A2C8F975_9BACT</name>
<organism evidence="3 4">
    <name type="scientific">Pseudodesulfovibrio profundus</name>
    <dbReference type="NCBI Taxonomy" id="57320"/>
    <lineage>
        <taxon>Bacteria</taxon>
        <taxon>Pseudomonadati</taxon>
        <taxon>Thermodesulfobacteriota</taxon>
        <taxon>Desulfovibrionia</taxon>
        <taxon>Desulfovibrionales</taxon>
        <taxon>Desulfovibrionaceae</taxon>
    </lineage>
</organism>
<keyword evidence="2" id="KW-1133">Transmembrane helix</keyword>
<dbReference type="InterPro" id="IPR032820">
    <property type="entry name" value="ATPase_put"/>
</dbReference>
<reference evidence="4" key="1">
    <citation type="submission" date="2017-09" db="EMBL/GenBank/DDBJ databases">
        <authorList>
            <person name="Regsiter A."/>
            <person name="William W."/>
        </authorList>
    </citation>
    <scope>NUCLEOTIDE SEQUENCE [LARGE SCALE GENOMIC DNA]</scope>
    <source>
        <strain evidence="4">500-1</strain>
    </source>
</reference>
<dbReference type="Pfam" id="PF09527">
    <property type="entry name" value="ATPase_gene1"/>
    <property type="match status" value="1"/>
</dbReference>
<keyword evidence="2" id="KW-0812">Transmembrane</keyword>
<evidence type="ECO:0000256" key="2">
    <source>
        <dbReference type="SAM" id="Phobius"/>
    </source>
</evidence>
<keyword evidence="4" id="KW-1185">Reference proteome</keyword>
<feature type="region of interest" description="Disordered" evidence="1">
    <location>
        <begin position="76"/>
        <end position="96"/>
    </location>
</feature>
<sequence>MFFSSDGRWKNIVQVGGTASTMGLHIVSAIIVGLTLGYFLDDYFGTKPYLIMIFFVLGVMAGFKMVWEDFRKLQRRQEGQQHGSLKQEGEKSAGDD</sequence>
<evidence type="ECO:0000313" key="3">
    <source>
        <dbReference type="EMBL" id="SOB58427.1"/>
    </source>
</evidence>
<gene>
    <name evidence="3" type="ORF">DPRO_1532</name>
</gene>
<dbReference type="OrthoDB" id="15401at2"/>
<accession>A0A2C8F975</accession>
<dbReference type="Proteomes" id="UP000219215">
    <property type="component" value="Chromosome DPRO"/>
</dbReference>
<evidence type="ECO:0000256" key="1">
    <source>
        <dbReference type="SAM" id="MobiDB-lite"/>
    </source>
</evidence>
<feature type="transmembrane region" description="Helical" evidence="2">
    <location>
        <begin position="49"/>
        <end position="67"/>
    </location>
</feature>
<evidence type="ECO:0008006" key="5">
    <source>
        <dbReference type="Google" id="ProtNLM"/>
    </source>
</evidence>
<evidence type="ECO:0000313" key="4">
    <source>
        <dbReference type="Proteomes" id="UP000219215"/>
    </source>
</evidence>
<dbReference type="RefSeq" id="WP_097011485.1">
    <property type="nucleotide sequence ID" value="NZ_LT907975.1"/>
</dbReference>